<protein>
    <submittedName>
        <fullName evidence="4">SHOCT domain-containing protein</fullName>
    </submittedName>
</protein>
<feature type="compositionally biased region" description="Low complexity" evidence="1">
    <location>
        <begin position="81"/>
        <end position="93"/>
    </location>
</feature>
<organism evidence="4 5">
    <name type="scientific">Halocatena marina</name>
    <dbReference type="NCBI Taxonomy" id="2934937"/>
    <lineage>
        <taxon>Archaea</taxon>
        <taxon>Methanobacteriati</taxon>
        <taxon>Methanobacteriota</taxon>
        <taxon>Stenosarchaea group</taxon>
        <taxon>Halobacteria</taxon>
        <taxon>Halobacteriales</taxon>
        <taxon>Natronomonadaceae</taxon>
        <taxon>Halocatena</taxon>
    </lineage>
</organism>
<feature type="region of interest" description="Disordered" evidence="1">
    <location>
        <begin position="114"/>
        <end position="150"/>
    </location>
</feature>
<feature type="region of interest" description="Disordered" evidence="1">
    <location>
        <begin position="58"/>
        <end position="93"/>
    </location>
</feature>
<keyword evidence="2" id="KW-1133">Transmembrane helix</keyword>
<proteinExistence type="predicted"/>
<feature type="transmembrane region" description="Helical" evidence="2">
    <location>
        <begin position="12"/>
        <end position="31"/>
    </location>
</feature>
<feature type="transmembrane region" description="Helical" evidence="2">
    <location>
        <begin position="37"/>
        <end position="56"/>
    </location>
</feature>
<evidence type="ECO:0000313" key="4">
    <source>
        <dbReference type="EMBL" id="MFC7190753.1"/>
    </source>
</evidence>
<dbReference type="RefSeq" id="WP_264555951.1">
    <property type="nucleotide sequence ID" value="NZ_CP109979.1"/>
</dbReference>
<name>A0ABD5YNH5_9EURY</name>
<feature type="domain" description="SHOCT" evidence="3">
    <location>
        <begin position="91"/>
        <end position="118"/>
    </location>
</feature>
<keyword evidence="2" id="KW-0812">Transmembrane</keyword>
<gene>
    <name evidence="4" type="ORF">ACFQL7_13515</name>
</gene>
<sequence length="150" mass="17026">MGSTLHRRISDNVTSIVSLLILGAGFIALFAGFNYFFLIWIIGYVVLLPIISILAGEADTDNSDWNGSDAQDETEHERPATDQQSSTTTTDALSTLRERYARGDLTDEQFERKLDRLLETETPETAAEWRKRTTRDIEDKTETETETEFE</sequence>
<keyword evidence="5" id="KW-1185">Reference proteome</keyword>
<evidence type="ECO:0000256" key="2">
    <source>
        <dbReference type="SAM" id="Phobius"/>
    </source>
</evidence>
<evidence type="ECO:0000259" key="3">
    <source>
        <dbReference type="Pfam" id="PF09851"/>
    </source>
</evidence>
<dbReference type="Proteomes" id="UP001596417">
    <property type="component" value="Unassembled WGS sequence"/>
</dbReference>
<dbReference type="EMBL" id="JBHTAX010000001">
    <property type="protein sequence ID" value="MFC7190753.1"/>
    <property type="molecule type" value="Genomic_DNA"/>
</dbReference>
<evidence type="ECO:0000313" key="5">
    <source>
        <dbReference type="Proteomes" id="UP001596417"/>
    </source>
</evidence>
<keyword evidence="2" id="KW-0472">Membrane</keyword>
<dbReference type="GeneID" id="76200401"/>
<reference evidence="4 5" key="1">
    <citation type="journal article" date="2019" name="Int. J. Syst. Evol. Microbiol.">
        <title>The Global Catalogue of Microorganisms (GCM) 10K type strain sequencing project: providing services to taxonomists for standard genome sequencing and annotation.</title>
        <authorList>
            <consortium name="The Broad Institute Genomics Platform"/>
            <consortium name="The Broad Institute Genome Sequencing Center for Infectious Disease"/>
            <person name="Wu L."/>
            <person name="Ma J."/>
        </authorList>
    </citation>
    <scope>NUCLEOTIDE SEQUENCE [LARGE SCALE GENOMIC DNA]</scope>
    <source>
        <strain evidence="4 5">RDMS1</strain>
    </source>
</reference>
<dbReference type="AlphaFoldDB" id="A0ABD5YNH5"/>
<dbReference type="InterPro" id="IPR018649">
    <property type="entry name" value="SHOCT"/>
</dbReference>
<dbReference type="Pfam" id="PF09851">
    <property type="entry name" value="SHOCT"/>
    <property type="match status" value="1"/>
</dbReference>
<accession>A0ABD5YNH5</accession>
<comment type="caution">
    <text evidence="4">The sequence shown here is derived from an EMBL/GenBank/DDBJ whole genome shotgun (WGS) entry which is preliminary data.</text>
</comment>
<feature type="compositionally biased region" description="Basic and acidic residues" evidence="1">
    <location>
        <begin position="127"/>
        <end position="143"/>
    </location>
</feature>
<evidence type="ECO:0000256" key="1">
    <source>
        <dbReference type="SAM" id="MobiDB-lite"/>
    </source>
</evidence>